<dbReference type="AlphaFoldDB" id="A0AB36CNE2"/>
<feature type="transmembrane region" description="Helical" evidence="2">
    <location>
        <begin position="301"/>
        <end position="319"/>
    </location>
</feature>
<keyword evidence="2" id="KW-0472">Membrane</keyword>
<feature type="transmembrane region" description="Helical" evidence="2">
    <location>
        <begin position="7"/>
        <end position="22"/>
    </location>
</feature>
<dbReference type="Pfam" id="PF02447">
    <property type="entry name" value="GntP_permease"/>
    <property type="match status" value="2"/>
</dbReference>
<dbReference type="RefSeq" id="WP_168970446.1">
    <property type="nucleotide sequence ID" value="NZ_JABAFZ010000011.1"/>
</dbReference>
<name>A0AB36CNE2_9CORY</name>
<dbReference type="Proteomes" id="UP000544551">
    <property type="component" value="Unassembled WGS sequence"/>
</dbReference>
<dbReference type="EMBL" id="JABAFZ010000011">
    <property type="protein sequence ID" value="NME90358.1"/>
    <property type="molecule type" value="Genomic_DNA"/>
</dbReference>
<organism evidence="3 4">
    <name type="scientific">Corynebacterium stationis</name>
    <dbReference type="NCBI Taxonomy" id="1705"/>
    <lineage>
        <taxon>Bacteria</taxon>
        <taxon>Bacillati</taxon>
        <taxon>Actinomycetota</taxon>
        <taxon>Actinomycetes</taxon>
        <taxon>Mycobacteriales</taxon>
        <taxon>Corynebacteriaceae</taxon>
        <taxon>Corynebacterium</taxon>
    </lineage>
</organism>
<dbReference type="PANTHER" id="PTHR30354">
    <property type="entry name" value="GNT FAMILY GLUCONATE TRANSPORTER"/>
    <property type="match status" value="1"/>
</dbReference>
<comment type="caution">
    <text evidence="3">The sequence shown here is derived from an EMBL/GenBank/DDBJ whole genome shotgun (WGS) entry which is preliminary data.</text>
</comment>
<feature type="transmembrane region" description="Helical" evidence="2">
    <location>
        <begin position="340"/>
        <end position="359"/>
    </location>
</feature>
<feature type="transmembrane region" description="Helical" evidence="2">
    <location>
        <begin position="456"/>
        <end position="483"/>
    </location>
</feature>
<keyword evidence="2" id="KW-1133">Transmembrane helix</keyword>
<reference evidence="3 4" key="1">
    <citation type="submission" date="2020-04" db="EMBL/GenBank/DDBJ databases">
        <authorList>
            <person name="Hitch T.C.A."/>
            <person name="Wylensek D."/>
            <person name="Clavel T."/>
        </authorList>
    </citation>
    <scope>NUCLEOTIDE SEQUENCE [LARGE SCALE GENOMIC DNA]</scope>
    <source>
        <strain evidence="3 4">BL-383-APC-3D</strain>
    </source>
</reference>
<accession>A0AB36CNE2</accession>
<dbReference type="PANTHER" id="PTHR30354:SF11">
    <property type="entry name" value="PERMEASE"/>
    <property type="match status" value="1"/>
</dbReference>
<feature type="transmembrane region" description="Helical" evidence="2">
    <location>
        <begin position="28"/>
        <end position="54"/>
    </location>
</feature>
<sequence>MVALHTLITIVVVVLLIIRFKVDPVISLVLGCLYLGLATGVGLGGTIEAITVGFGEIMIEVGLLIGFGVLIGALMQSTGAFTRLVRLLVRTVGAHRLPYSMAALLSMIMPSIYVDVQVVLAAPVARSAAPALGKHGLPLMASAIGTGIFSGYVFVVPGLAAISITGLMGIPLGNWLLFGLVLGPVTALLTTFVMKLMLRTNYWKAETDEEESVDSEFAEVAVGQAHAEDSETSVATGSGGGAGTNGAGSADVAGADSVPEGSKAHELPLLVLFLPILVPLLLIGFGAFAGLFGFANPVIEFFGDANIALFIGLLGAYVLSRAANGNDTTGDAMQSGFSTTGEILLITGVGGSLGAVIGASGLDKVLEDLFTANESMPTIAIVLLAWFVAAVLHLAIGSVSVAAIAAAGIIAPILGAVAVSPIAMGLAIASGALFALQVNSNFFWMFKSLLGLTTKGALKTMTMATTLSSVISLPFVMILALVIPV</sequence>
<feature type="transmembrane region" description="Helical" evidence="2">
    <location>
        <begin position="61"/>
        <end position="81"/>
    </location>
</feature>
<protein>
    <submittedName>
        <fullName evidence="3">GntP family permease</fullName>
    </submittedName>
</protein>
<feature type="transmembrane region" description="Helical" evidence="2">
    <location>
        <begin position="175"/>
        <end position="194"/>
    </location>
</feature>
<dbReference type="GO" id="GO:0015128">
    <property type="term" value="F:gluconate transmembrane transporter activity"/>
    <property type="evidence" value="ECO:0007669"/>
    <property type="project" value="InterPro"/>
</dbReference>
<feature type="compositionally biased region" description="Gly residues" evidence="1">
    <location>
        <begin position="237"/>
        <end position="246"/>
    </location>
</feature>
<keyword evidence="2" id="KW-0812">Transmembrane</keyword>
<evidence type="ECO:0000256" key="1">
    <source>
        <dbReference type="SAM" id="MobiDB-lite"/>
    </source>
</evidence>
<evidence type="ECO:0000256" key="2">
    <source>
        <dbReference type="SAM" id="Phobius"/>
    </source>
</evidence>
<evidence type="ECO:0000313" key="3">
    <source>
        <dbReference type="EMBL" id="NME90358.1"/>
    </source>
</evidence>
<feature type="transmembrane region" description="Helical" evidence="2">
    <location>
        <begin position="101"/>
        <end position="125"/>
    </location>
</feature>
<feature type="region of interest" description="Disordered" evidence="1">
    <location>
        <begin position="227"/>
        <end position="252"/>
    </location>
</feature>
<feature type="transmembrane region" description="Helical" evidence="2">
    <location>
        <begin position="413"/>
        <end position="436"/>
    </location>
</feature>
<gene>
    <name evidence="3" type="ORF">HF853_11890</name>
</gene>
<feature type="transmembrane region" description="Helical" evidence="2">
    <location>
        <begin position="379"/>
        <end position="406"/>
    </location>
</feature>
<dbReference type="InterPro" id="IPR003474">
    <property type="entry name" value="Glcn_transporter"/>
</dbReference>
<feature type="transmembrane region" description="Helical" evidence="2">
    <location>
        <begin position="137"/>
        <end position="155"/>
    </location>
</feature>
<dbReference type="GO" id="GO:0005886">
    <property type="term" value="C:plasma membrane"/>
    <property type="evidence" value="ECO:0007669"/>
    <property type="project" value="TreeGrafter"/>
</dbReference>
<feature type="transmembrane region" description="Helical" evidence="2">
    <location>
        <begin position="269"/>
        <end position="295"/>
    </location>
</feature>
<evidence type="ECO:0000313" key="4">
    <source>
        <dbReference type="Proteomes" id="UP000544551"/>
    </source>
</evidence>
<proteinExistence type="predicted"/>